<evidence type="ECO:0000313" key="2">
    <source>
        <dbReference type="Proteomes" id="UP000826656"/>
    </source>
</evidence>
<gene>
    <name evidence="1" type="ORF">KY290_035174</name>
</gene>
<protein>
    <submittedName>
        <fullName evidence="1">Uncharacterized protein</fullName>
    </submittedName>
</protein>
<comment type="caution">
    <text evidence="1">The sequence shown here is derived from an EMBL/GenBank/DDBJ whole genome shotgun (WGS) entry which is preliminary data.</text>
</comment>
<name>A0ABQ7U5P4_SOLTU</name>
<organism evidence="1 2">
    <name type="scientific">Solanum tuberosum</name>
    <name type="common">Potato</name>
    <dbReference type="NCBI Taxonomy" id="4113"/>
    <lineage>
        <taxon>Eukaryota</taxon>
        <taxon>Viridiplantae</taxon>
        <taxon>Streptophyta</taxon>
        <taxon>Embryophyta</taxon>
        <taxon>Tracheophyta</taxon>
        <taxon>Spermatophyta</taxon>
        <taxon>Magnoliopsida</taxon>
        <taxon>eudicotyledons</taxon>
        <taxon>Gunneridae</taxon>
        <taxon>Pentapetalae</taxon>
        <taxon>asterids</taxon>
        <taxon>lamiids</taxon>
        <taxon>Solanales</taxon>
        <taxon>Solanaceae</taxon>
        <taxon>Solanoideae</taxon>
        <taxon>Solaneae</taxon>
        <taxon>Solanum</taxon>
    </lineage>
</organism>
<dbReference type="InterPro" id="IPR036392">
    <property type="entry name" value="PLAT/LH2_dom_sf"/>
</dbReference>
<proteinExistence type="predicted"/>
<dbReference type="Gene3D" id="2.60.60.20">
    <property type="entry name" value="PLAT/LH2 domain"/>
    <property type="match status" value="1"/>
</dbReference>
<accession>A0ABQ7U5P4</accession>
<sequence length="63" mass="6755">MFSNTVGELFGGHHDSKKVKGTVVMMKKNALDFTDLAGSLTDKIFEVLGQKSTVSPTIGVLEV</sequence>
<dbReference type="EMBL" id="JAIVGD010000026">
    <property type="protein sequence ID" value="KAH0742131.1"/>
    <property type="molecule type" value="Genomic_DNA"/>
</dbReference>
<dbReference type="SUPFAM" id="SSF49723">
    <property type="entry name" value="Lipase/lipooxygenase domain (PLAT/LH2 domain)"/>
    <property type="match status" value="1"/>
</dbReference>
<evidence type="ECO:0000313" key="1">
    <source>
        <dbReference type="EMBL" id="KAH0742131.1"/>
    </source>
</evidence>
<keyword evidence="2" id="KW-1185">Reference proteome</keyword>
<reference evidence="1 2" key="1">
    <citation type="journal article" date="2021" name="bioRxiv">
        <title>Chromosome-scale and haplotype-resolved genome assembly of a tetraploid potato cultivar.</title>
        <authorList>
            <person name="Sun H."/>
            <person name="Jiao W.-B."/>
            <person name="Krause K."/>
            <person name="Campoy J.A."/>
            <person name="Goel M."/>
            <person name="Folz-Donahue K."/>
            <person name="Kukat C."/>
            <person name="Huettel B."/>
            <person name="Schneeberger K."/>
        </authorList>
    </citation>
    <scope>NUCLEOTIDE SEQUENCE [LARGE SCALE GENOMIC DNA]</scope>
    <source>
        <strain evidence="1">SolTubOtavaFocal</strain>
        <tissue evidence="1">Leaves</tissue>
    </source>
</reference>
<dbReference type="Proteomes" id="UP000826656">
    <property type="component" value="Unassembled WGS sequence"/>
</dbReference>